<evidence type="ECO:0000256" key="3">
    <source>
        <dbReference type="ARBA" id="ARBA00022475"/>
    </source>
</evidence>
<dbReference type="AlphaFoldDB" id="A0A131ZXC2"/>
<dbReference type="InterPro" id="IPR000276">
    <property type="entry name" value="GPCR_Rhodpsn"/>
</dbReference>
<keyword evidence="4" id="KW-0812">Transmembrane</keyword>
<name>A0A131ZXC2_SARSC</name>
<dbReference type="GO" id="GO:0071880">
    <property type="term" value="P:adenylate cyclase-activating adrenergic receptor signaling pathway"/>
    <property type="evidence" value="ECO:0007669"/>
    <property type="project" value="TreeGrafter"/>
</dbReference>
<dbReference type="Pfam" id="PF00001">
    <property type="entry name" value="7tm_1"/>
    <property type="match status" value="1"/>
</dbReference>
<dbReference type="GO" id="GO:0005886">
    <property type="term" value="C:plasma membrane"/>
    <property type="evidence" value="ECO:0007669"/>
    <property type="project" value="UniProtKB-SubCell"/>
</dbReference>
<dbReference type="PRINTS" id="PR00237">
    <property type="entry name" value="GPCRRHODOPSN"/>
</dbReference>
<reference evidence="11 12" key="1">
    <citation type="journal article" date="2015" name="Parasit. Vectors">
        <title>Draft genome of the scabies mite.</title>
        <authorList>
            <person name="Rider S.D.Jr."/>
            <person name="Morgan M.S."/>
            <person name="Arlian L.G."/>
        </authorList>
    </citation>
    <scope>NUCLEOTIDE SEQUENCE [LARGE SCALE GENOMIC DNA]</scope>
    <source>
        <strain evidence="11">Arlian Lab</strain>
    </source>
</reference>
<evidence type="ECO:0000256" key="6">
    <source>
        <dbReference type="ARBA" id="ARBA00023040"/>
    </source>
</evidence>
<proteinExistence type="inferred from homology"/>
<dbReference type="PROSITE" id="PS50262">
    <property type="entry name" value="G_PROTEIN_RECEP_F1_2"/>
    <property type="match status" value="1"/>
</dbReference>
<dbReference type="EMBL" id="JXLN01005119">
    <property type="protein sequence ID" value="KPM03456.1"/>
    <property type="molecule type" value="Genomic_DNA"/>
</dbReference>
<comment type="subcellular location">
    <subcellularLocation>
        <location evidence="1">Cell membrane</location>
        <topology evidence="1">Multi-pass membrane protein</topology>
    </subcellularLocation>
</comment>
<evidence type="ECO:0000256" key="8">
    <source>
        <dbReference type="ARBA" id="ARBA00023170"/>
    </source>
</evidence>
<keyword evidence="8" id="KW-0675">Receptor</keyword>
<sequence length="538" mass="61794">MEQNGSIRKKSIGNVKDKSYRSLKCCFEEETILNHHHQHHQPRRLRQLNSLESSHHMDPHLHLDNQLQSGHYGPNRDNVVDVEITQNNLRISSSDGQLVLRRERSRRMNQPCECCQQSSCSLFDLENKSSYERKQCTVSKRNHQNCSASKFSIKKKQMTEFSAKIPSQSIQINVDDERDNNQEQIDLKIKSAAQSNGDLQAKEIETIETDLLRTKSFDTKDADENEDSLKIDNDQHRHHRQHSVCYDDGDDSKSKQNKFTQILQAFNHPDNVGERKKRKQSIVEKIAGKKNSKQKFIQCNNCVGGGFDQNQNQSNKSINIGKRSLRSNQTNRSLYNSLRVKVFNLPMNRSDSMRIASNEIGTIGPNGTKNLIEDKSYDSCQQCISMARAAAIHRNDLKREENSRLRQEKKAARQLGVILGAFILCWMPYVVVYVVTAYCTYCISLTGHQITIWLGYFNSFLNPFLYALCNENFKYAFKKMLGRLQQPQHLSYNFDPTFIAPGNFNINANNNNTTTNTNTNTNNNNISSNNNNLSNNKL</sequence>
<keyword evidence="5" id="KW-1133">Transmembrane helix</keyword>
<comment type="similarity">
    <text evidence="2">Belongs to the G-protein coupled receptor 1 family.</text>
</comment>
<dbReference type="GO" id="GO:0004930">
    <property type="term" value="F:G protein-coupled receptor activity"/>
    <property type="evidence" value="ECO:0007669"/>
    <property type="project" value="UniProtKB-KW"/>
</dbReference>
<keyword evidence="3" id="KW-1003">Cell membrane</keyword>
<evidence type="ECO:0000256" key="2">
    <source>
        <dbReference type="ARBA" id="ARBA00010663"/>
    </source>
</evidence>
<dbReference type="InterPro" id="IPR017452">
    <property type="entry name" value="GPCR_Rhodpsn_7TM"/>
</dbReference>
<dbReference type="OrthoDB" id="10071887at2759"/>
<evidence type="ECO:0000256" key="1">
    <source>
        <dbReference type="ARBA" id="ARBA00004651"/>
    </source>
</evidence>
<dbReference type="PANTHER" id="PTHR24248:SF204">
    <property type="entry name" value="HISTAMINE H1 RECEPTOR"/>
    <property type="match status" value="1"/>
</dbReference>
<evidence type="ECO:0000256" key="9">
    <source>
        <dbReference type="ARBA" id="ARBA00023224"/>
    </source>
</evidence>
<evidence type="ECO:0000256" key="4">
    <source>
        <dbReference type="ARBA" id="ARBA00022692"/>
    </source>
</evidence>
<keyword evidence="9" id="KW-0807">Transducer</keyword>
<dbReference type="GO" id="GO:0043410">
    <property type="term" value="P:positive regulation of MAPK cascade"/>
    <property type="evidence" value="ECO:0007669"/>
    <property type="project" value="TreeGrafter"/>
</dbReference>
<dbReference type="SUPFAM" id="SSF81321">
    <property type="entry name" value="Family A G protein-coupled receptor-like"/>
    <property type="match status" value="1"/>
</dbReference>
<gene>
    <name evidence="11" type="ORF">QR98_0018880</name>
</gene>
<evidence type="ECO:0000313" key="11">
    <source>
        <dbReference type="EMBL" id="KPM03456.1"/>
    </source>
</evidence>
<dbReference type="VEuPathDB" id="VectorBase:SSCA000691"/>
<dbReference type="Gene3D" id="1.20.1070.10">
    <property type="entry name" value="Rhodopsin 7-helix transmembrane proteins"/>
    <property type="match status" value="1"/>
</dbReference>
<evidence type="ECO:0000256" key="7">
    <source>
        <dbReference type="ARBA" id="ARBA00023136"/>
    </source>
</evidence>
<accession>A0A131ZXC2</accession>
<evidence type="ECO:0000256" key="5">
    <source>
        <dbReference type="ARBA" id="ARBA00022989"/>
    </source>
</evidence>
<keyword evidence="7" id="KW-0472">Membrane</keyword>
<keyword evidence="6" id="KW-0297">G-protein coupled receptor</keyword>
<dbReference type="Proteomes" id="UP000616769">
    <property type="component" value="Unassembled WGS sequence"/>
</dbReference>
<feature type="domain" description="G-protein coupled receptors family 1 profile" evidence="10">
    <location>
        <begin position="397"/>
        <end position="466"/>
    </location>
</feature>
<dbReference type="PANTHER" id="PTHR24248">
    <property type="entry name" value="ADRENERGIC RECEPTOR-RELATED G-PROTEIN COUPLED RECEPTOR"/>
    <property type="match status" value="1"/>
</dbReference>
<comment type="caution">
    <text evidence="11">The sequence shown here is derived from an EMBL/GenBank/DDBJ whole genome shotgun (WGS) entry which is preliminary data.</text>
</comment>
<evidence type="ECO:0000313" key="12">
    <source>
        <dbReference type="Proteomes" id="UP000616769"/>
    </source>
</evidence>
<protein>
    <recommendedName>
        <fullName evidence="10">G-protein coupled receptors family 1 profile domain-containing protein</fullName>
    </recommendedName>
</protein>
<organism evidence="11 12">
    <name type="scientific">Sarcoptes scabiei</name>
    <name type="common">Itch mite</name>
    <name type="synonym">Acarus scabiei</name>
    <dbReference type="NCBI Taxonomy" id="52283"/>
    <lineage>
        <taxon>Eukaryota</taxon>
        <taxon>Metazoa</taxon>
        <taxon>Ecdysozoa</taxon>
        <taxon>Arthropoda</taxon>
        <taxon>Chelicerata</taxon>
        <taxon>Arachnida</taxon>
        <taxon>Acari</taxon>
        <taxon>Acariformes</taxon>
        <taxon>Sarcoptiformes</taxon>
        <taxon>Astigmata</taxon>
        <taxon>Psoroptidia</taxon>
        <taxon>Sarcoptoidea</taxon>
        <taxon>Sarcoptidae</taxon>
        <taxon>Sarcoptinae</taxon>
        <taxon>Sarcoptes</taxon>
    </lineage>
</organism>
<evidence type="ECO:0000259" key="10">
    <source>
        <dbReference type="PROSITE" id="PS50262"/>
    </source>
</evidence>